<accession>A0A0E2B807</accession>
<name>A0A0E2B807_9LEPT</name>
<sequence>MGFMSTNARFMLKLYVYSIVHLFLDSKVYADTSLKIRIVF</sequence>
<dbReference type="Proteomes" id="UP000006253">
    <property type="component" value="Unassembled WGS sequence"/>
</dbReference>
<gene>
    <name evidence="1" type="ORF">LEP1GSC081_3955</name>
</gene>
<evidence type="ECO:0000313" key="1">
    <source>
        <dbReference type="EMBL" id="EKO17005.1"/>
    </source>
</evidence>
<reference evidence="1 2" key="1">
    <citation type="submission" date="2012-10" db="EMBL/GenBank/DDBJ databases">
        <authorList>
            <person name="Harkins D.M."/>
            <person name="Durkin A.S."/>
            <person name="Brinkac L.M."/>
            <person name="Selengut J.D."/>
            <person name="Sanka R."/>
            <person name="DePew J."/>
            <person name="Purushe J."/>
            <person name="Peacock S.J."/>
            <person name="Thaipadungpanit J."/>
            <person name="Wuthiekanun V.W."/>
            <person name="Day N.P."/>
            <person name="Vinetz J.M."/>
            <person name="Sutton G.G."/>
            <person name="Nelson W.C."/>
            <person name="Fouts D.E."/>
        </authorList>
    </citation>
    <scope>NUCLEOTIDE SEQUENCE [LARGE SCALE GENOMIC DNA]</scope>
    <source>
        <strain evidence="1 2">H1</strain>
    </source>
</reference>
<dbReference type="EMBL" id="AHMY02000016">
    <property type="protein sequence ID" value="EKO17005.1"/>
    <property type="molecule type" value="Genomic_DNA"/>
</dbReference>
<evidence type="ECO:0000313" key="2">
    <source>
        <dbReference type="Proteomes" id="UP000006253"/>
    </source>
</evidence>
<comment type="caution">
    <text evidence="1">The sequence shown here is derived from an EMBL/GenBank/DDBJ whole genome shotgun (WGS) entry which is preliminary data.</text>
</comment>
<protein>
    <submittedName>
        <fullName evidence="1">Uncharacterized protein</fullName>
    </submittedName>
</protein>
<proteinExistence type="predicted"/>
<organism evidence="1 2">
    <name type="scientific">Leptospira kirschneri str. H1</name>
    <dbReference type="NCBI Taxonomy" id="1049966"/>
    <lineage>
        <taxon>Bacteria</taxon>
        <taxon>Pseudomonadati</taxon>
        <taxon>Spirochaetota</taxon>
        <taxon>Spirochaetia</taxon>
        <taxon>Leptospirales</taxon>
        <taxon>Leptospiraceae</taxon>
        <taxon>Leptospira</taxon>
    </lineage>
</organism>
<dbReference type="AlphaFoldDB" id="A0A0E2B807"/>